<dbReference type="PANTHER" id="PTHR42879">
    <property type="entry name" value="3-OXOACYL-(ACYL-CARRIER-PROTEIN) REDUCTASE"/>
    <property type="match status" value="1"/>
</dbReference>
<reference evidence="2" key="1">
    <citation type="submission" date="2020-05" db="EMBL/GenBank/DDBJ databases">
        <authorList>
            <person name="Chiriac C."/>
            <person name="Salcher M."/>
            <person name="Ghai R."/>
            <person name="Kavagutti S V."/>
        </authorList>
    </citation>
    <scope>NUCLEOTIDE SEQUENCE</scope>
</reference>
<dbReference type="PANTHER" id="PTHR42879:SF6">
    <property type="entry name" value="NADPH-DEPENDENT REDUCTASE BACG"/>
    <property type="match status" value="1"/>
</dbReference>
<dbReference type="FunFam" id="3.40.50.720:FF:000084">
    <property type="entry name" value="Short-chain dehydrogenase reductase"/>
    <property type="match status" value="1"/>
</dbReference>
<dbReference type="EMBL" id="CAEMXZ010000103">
    <property type="protein sequence ID" value="CAB4324110.1"/>
    <property type="molecule type" value="Genomic_DNA"/>
</dbReference>
<sequence length="248" mass="25175">MELGLKQRRAAVAAATAGLGLATAKALVDEGVQVAICGRDPERLAQAAALLGDGVVAIRADVSNTDGATAFVAEAMERLGGLDILVANAGGPPGGMASSTPLDDYRSAIELNLLSTIAMCLAAVPSMREQRWGRILAITSIGARQPIPFLAASVTARTGVTGFLKTLATEIAADGVTVNSIQPGSHLTDRLRSLHADQLDALSADIPVGFVGDPADFGAAAAFLCSEQARFITGTSLLVDGGAARGLI</sequence>
<dbReference type="SUPFAM" id="SSF51735">
    <property type="entry name" value="NAD(P)-binding Rossmann-fold domains"/>
    <property type="match status" value="1"/>
</dbReference>
<dbReference type="PRINTS" id="PR00081">
    <property type="entry name" value="GDHRDH"/>
</dbReference>
<dbReference type="InterPro" id="IPR002347">
    <property type="entry name" value="SDR_fam"/>
</dbReference>
<dbReference type="InterPro" id="IPR050259">
    <property type="entry name" value="SDR"/>
</dbReference>
<evidence type="ECO:0000313" key="2">
    <source>
        <dbReference type="EMBL" id="CAB4324110.1"/>
    </source>
</evidence>
<protein>
    <submittedName>
        <fullName evidence="2">Unannotated protein</fullName>
    </submittedName>
</protein>
<proteinExistence type="inferred from homology"/>
<dbReference type="Pfam" id="PF13561">
    <property type="entry name" value="adh_short_C2"/>
    <property type="match status" value="1"/>
</dbReference>
<dbReference type="AlphaFoldDB" id="A0A6J5YD82"/>
<dbReference type="InterPro" id="IPR036291">
    <property type="entry name" value="NAD(P)-bd_dom_sf"/>
</dbReference>
<gene>
    <name evidence="2" type="ORF">UFOPK1392_01874</name>
    <name evidence="3" type="ORF">UFOPK3733_01024</name>
</gene>
<dbReference type="Gene3D" id="3.40.50.720">
    <property type="entry name" value="NAD(P)-binding Rossmann-like Domain"/>
    <property type="match status" value="1"/>
</dbReference>
<name>A0A6J5YD82_9ZZZZ</name>
<dbReference type="EMBL" id="CAFBNC010000043">
    <property type="protein sequence ID" value="CAB4936846.1"/>
    <property type="molecule type" value="Genomic_DNA"/>
</dbReference>
<evidence type="ECO:0000313" key="3">
    <source>
        <dbReference type="EMBL" id="CAB4936846.1"/>
    </source>
</evidence>
<accession>A0A6J5YD82</accession>
<comment type="similarity">
    <text evidence="1">Belongs to the short-chain dehydrogenases/reductases (SDR) family.</text>
</comment>
<organism evidence="2">
    <name type="scientific">freshwater metagenome</name>
    <dbReference type="NCBI Taxonomy" id="449393"/>
    <lineage>
        <taxon>unclassified sequences</taxon>
        <taxon>metagenomes</taxon>
        <taxon>ecological metagenomes</taxon>
    </lineage>
</organism>
<evidence type="ECO:0000256" key="1">
    <source>
        <dbReference type="ARBA" id="ARBA00006484"/>
    </source>
</evidence>